<dbReference type="SUPFAM" id="SSF53850">
    <property type="entry name" value="Periplasmic binding protein-like II"/>
    <property type="match status" value="1"/>
</dbReference>
<dbReference type="CDD" id="cd08505">
    <property type="entry name" value="PBP2_NikA_DppA_OppA_like_18"/>
    <property type="match status" value="1"/>
</dbReference>
<sequence>MMWKRIRQGCVVALLFAGSAHAANPADPTKVIRMAFEAPDDGFDPIRTTNFYSHWISSAINEPLLTYDYLARPAKLVPAAADAMPEVGDAGKTYTFHIKKGIYFSADPAFKGVRRELTAQDFAYTFKRLLDPQNRSPLANFVEGKIVGLDALAAAAKKSGRFDYDAPVAGLQAPDRYTLRIQLTVQDYNFLYVAAYSGLGAVAREVIEAYGAQSGLHPVGTGAYMLQQYTPHSKIILVANPEFRGYVWDFKSSGDPADDQLVHDMHGKKMPQVGRVEISIIEEEQSRWLAFQDKQLDLDKLPQTAAPTVMDGNKLKPEFAAQGINLSRNVEPEITYTMMNFTDPTIGGSSKEKIALRRAIAMVYSVKAEITQLRMGQAIKAEMIVPPGVVGHDPAYRSSIGYDPDLANKLLDRFGYQRGADGYRTLPDGKPLLLKITNEANATSKIISEIWKRGLDQIGIKAEFPVSNFSDNFKAANECKLMMWGGAWIADFPEGENFLQLLYGPNSMRGNLGCYQSAAYDALYRKAVALPPGPERNQLYIQMNRQMEADTAWDLHTTRIRNWLARPWVKGFKKHPFLNADWQYLDVEKH</sequence>
<proteinExistence type="inferred from homology"/>
<protein>
    <submittedName>
        <fullName evidence="7">ABC transporter substrate-binding protein</fullName>
    </submittedName>
</protein>
<comment type="similarity">
    <text evidence="2">Belongs to the bacterial solute-binding protein 5 family.</text>
</comment>
<evidence type="ECO:0000259" key="6">
    <source>
        <dbReference type="Pfam" id="PF00496"/>
    </source>
</evidence>
<evidence type="ECO:0000313" key="8">
    <source>
        <dbReference type="Proteomes" id="UP001595530"/>
    </source>
</evidence>
<dbReference type="Proteomes" id="UP001595530">
    <property type="component" value="Unassembled WGS sequence"/>
</dbReference>
<reference evidence="8" key="1">
    <citation type="journal article" date="2019" name="Int. J. Syst. Evol. Microbiol.">
        <title>The Global Catalogue of Microorganisms (GCM) 10K type strain sequencing project: providing services to taxonomists for standard genome sequencing and annotation.</title>
        <authorList>
            <consortium name="The Broad Institute Genomics Platform"/>
            <consortium name="The Broad Institute Genome Sequencing Center for Infectious Disease"/>
            <person name="Wu L."/>
            <person name="Ma J."/>
        </authorList>
    </citation>
    <scope>NUCLEOTIDE SEQUENCE [LARGE SCALE GENOMIC DNA]</scope>
    <source>
        <strain evidence="8">KCTC 42986</strain>
    </source>
</reference>
<dbReference type="InterPro" id="IPR030678">
    <property type="entry name" value="Peptide/Ni-bd"/>
</dbReference>
<dbReference type="Gene3D" id="3.10.105.10">
    <property type="entry name" value="Dipeptide-binding Protein, Domain 3"/>
    <property type="match status" value="1"/>
</dbReference>
<dbReference type="EMBL" id="JBHRTP010000006">
    <property type="protein sequence ID" value="MFC3106841.1"/>
    <property type="molecule type" value="Genomic_DNA"/>
</dbReference>
<evidence type="ECO:0000256" key="2">
    <source>
        <dbReference type="ARBA" id="ARBA00005695"/>
    </source>
</evidence>
<evidence type="ECO:0000256" key="5">
    <source>
        <dbReference type="SAM" id="SignalP"/>
    </source>
</evidence>
<evidence type="ECO:0000256" key="3">
    <source>
        <dbReference type="ARBA" id="ARBA00022448"/>
    </source>
</evidence>
<gene>
    <name evidence="7" type="ORF">ACFOFO_02510</name>
</gene>
<dbReference type="RefSeq" id="WP_390330755.1">
    <property type="nucleotide sequence ID" value="NZ_JBHRTP010000006.1"/>
</dbReference>
<comment type="caution">
    <text evidence="7">The sequence shown here is derived from an EMBL/GenBank/DDBJ whole genome shotgun (WGS) entry which is preliminary data.</text>
</comment>
<dbReference type="PANTHER" id="PTHR30290">
    <property type="entry name" value="PERIPLASMIC BINDING COMPONENT OF ABC TRANSPORTER"/>
    <property type="match status" value="1"/>
</dbReference>
<evidence type="ECO:0000256" key="1">
    <source>
        <dbReference type="ARBA" id="ARBA00004196"/>
    </source>
</evidence>
<evidence type="ECO:0000313" key="7">
    <source>
        <dbReference type="EMBL" id="MFC3106841.1"/>
    </source>
</evidence>
<feature type="signal peptide" evidence="5">
    <location>
        <begin position="1"/>
        <end position="22"/>
    </location>
</feature>
<comment type="subcellular location">
    <subcellularLocation>
        <location evidence="1">Cell envelope</location>
    </subcellularLocation>
</comment>
<feature type="domain" description="Solute-binding protein family 5" evidence="6">
    <location>
        <begin position="75"/>
        <end position="507"/>
    </location>
</feature>
<dbReference type="InterPro" id="IPR039424">
    <property type="entry name" value="SBP_5"/>
</dbReference>
<dbReference type="PANTHER" id="PTHR30290:SF10">
    <property type="entry name" value="PERIPLASMIC OLIGOPEPTIDE-BINDING PROTEIN-RELATED"/>
    <property type="match status" value="1"/>
</dbReference>
<feature type="chain" id="PRO_5046044774" evidence="5">
    <location>
        <begin position="23"/>
        <end position="590"/>
    </location>
</feature>
<keyword evidence="8" id="KW-1185">Reference proteome</keyword>
<dbReference type="Pfam" id="PF00496">
    <property type="entry name" value="SBP_bac_5"/>
    <property type="match status" value="1"/>
</dbReference>
<evidence type="ECO:0000256" key="4">
    <source>
        <dbReference type="ARBA" id="ARBA00022729"/>
    </source>
</evidence>
<dbReference type="InterPro" id="IPR000914">
    <property type="entry name" value="SBP_5_dom"/>
</dbReference>
<name>A0ABV7EY13_9BURK</name>
<dbReference type="PIRSF" id="PIRSF002741">
    <property type="entry name" value="MppA"/>
    <property type="match status" value="1"/>
</dbReference>
<accession>A0ABV7EY13</accession>
<dbReference type="Gene3D" id="3.40.190.10">
    <property type="entry name" value="Periplasmic binding protein-like II"/>
    <property type="match status" value="1"/>
</dbReference>
<keyword evidence="3" id="KW-0813">Transport</keyword>
<keyword evidence="4 5" id="KW-0732">Signal</keyword>
<organism evidence="7 8">
    <name type="scientific">Undibacterium arcticum</name>
    <dbReference type="NCBI Taxonomy" id="1762892"/>
    <lineage>
        <taxon>Bacteria</taxon>
        <taxon>Pseudomonadati</taxon>
        <taxon>Pseudomonadota</taxon>
        <taxon>Betaproteobacteria</taxon>
        <taxon>Burkholderiales</taxon>
        <taxon>Oxalobacteraceae</taxon>
        <taxon>Undibacterium</taxon>
    </lineage>
</organism>